<dbReference type="Pfam" id="PF02635">
    <property type="entry name" value="DsrE"/>
    <property type="match status" value="1"/>
</dbReference>
<name>A0A1N5WJN5_9ARCH</name>
<dbReference type="KEGG" id="cdiv:CPM_1802"/>
<accession>A0A1N5WJN5</accession>
<dbReference type="InterPro" id="IPR003787">
    <property type="entry name" value="Sulphur_relay_DsrE/F-like"/>
</dbReference>
<keyword evidence="3" id="KW-1185">Reference proteome</keyword>
<reference evidence="1 4" key="1">
    <citation type="submission" date="2016-04" db="EMBL/GenBank/DDBJ databases">
        <authorList>
            <person name="Evans L.H."/>
            <person name="Alamgir A."/>
            <person name="Owens N."/>
            <person name="Weber N.D."/>
            <person name="Virtaneva K."/>
            <person name="Barbian K."/>
            <person name="Babar A."/>
            <person name="Rosenke K."/>
        </authorList>
    </citation>
    <scope>NUCLEOTIDE SEQUENCE [LARGE SCALE GENOMIC DNA]</scope>
    <source>
        <strain evidence="1">S5</strain>
        <strain evidence="4">S5(T) (JCM 30642 \VKM B-2941)</strain>
    </source>
</reference>
<evidence type="ECO:0000313" key="3">
    <source>
        <dbReference type="Proteomes" id="UP000187822"/>
    </source>
</evidence>
<organism evidence="1 4">
    <name type="scientific">Cuniculiplasma divulgatum</name>
    <dbReference type="NCBI Taxonomy" id="1673428"/>
    <lineage>
        <taxon>Archaea</taxon>
        <taxon>Methanobacteriati</taxon>
        <taxon>Thermoplasmatota</taxon>
        <taxon>Thermoplasmata</taxon>
        <taxon>Thermoplasmatales</taxon>
        <taxon>Cuniculiplasmataceae</taxon>
        <taxon>Cuniculiplasma</taxon>
    </lineage>
</organism>
<reference evidence="3" key="2">
    <citation type="submission" date="2016-06" db="EMBL/GenBank/DDBJ databases">
        <authorList>
            <person name="Toshchakov V.S."/>
        </authorList>
    </citation>
    <scope>NUCLEOTIDE SEQUENCE [LARGE SCALE GENOMIC DNA]</scope>
    <source>
        <strain>PM4 (JCM 30641</strain>
        <strain evidence="3">\VKM B-2940)</strain>
    </source>
</reference>
<evidence type="ECO:0000313" key="1">
    <source>
        <dbReference type="EMBL" id="SIM85374.1"/>
    </source>
</evidence>
<dbReference type="Proteomes" id="UP000195607">
    <property type="component" value="Chromosome I"/>
</dbReference>
<dbReference type="GeneID" id="41589100"/>
<dbReference type="EMBL" id="LT671858">
    <property type="protein sequence ID" value="SIM85374.1"/>
    <property type="molecule type" value="Genomic_DNA"/>
</dbReference>
<dbReference type="AlphaFoldDB" id="A0A1N5WJN5"/>
<evidence type="ECO:0000313" key="4">
    <source>
        <dbReference type="Proteomes" id="UP000195607"/>
    </source>
</evidence>
<gene>
    <name evidence="2" type="ORF">CPM_1802</name>
    <name evidence="1" type="ORF">CSP5_1863</name>
</gene>
<dbReference type="EMBL" id="LT719092">
    <property type="protein sequence ID" value="SJK85581.1"/>
    <property type="molecule type" value="Genomic_DNA"/>
</dbReference>
<proteinExistence type="predicted"/>
<sequence length="119" mass="13401">MGAKIAIVIISGLDQRDKVMAGLHVAKRIDEAREENGVERVELFLFTGGVRALEKGEDNNEMLELIKELRESGISIEACSNQVKNWKMEDTFSRNGIDLEFARDAFSRYAVEGYTVLSF</sequence>
<reference evidence="2" key="3">
    <citation type="submission" date="2016-06" db="EMBL/GenBank/DDBJ databases">
        <authorList>
            <person name="Olsen C.W."/>
            <person name="Carey S."/>
            <person name="Hinshaw L."/>
            <person name="Karasin A.I."/>
        </authorList>
    </citation>
    <scope>NUCLEOTIDE SEQUENCE [LARGE SCALE GENOMIC DNA]</scope>
    <source>
        <strain evidence="2">PM4</strain>
    </source>
</reference>
<evidence type="ECO:0000313" key="2">
    <source>
        <dbReference type="EMBL" id="SJK85581.1"/>
    </source>
</evidence>
<dbReference type="Gene3D" id="3.40.1260.10">
    <property type="entry name" value="DsrEFH-like"/>
    <property type="match status" value="1"/>
</dbReference>
<protein>
    <submittedName>
        <fullName evidence="1">DrsE family protein</fullName>
    </submittedName>
</protein>
<dbReference type="SUPFAM" id="SSF75169">
    <property type="entry name" value="DsrEFH-like"/>
    <property type="match status" value="1"/>
</dbReference>
<dbReference type="InterPro" id="IPR027396">
    <property type="entry name" value="DsrEFH-like"/>
</dbReference>
<dbReference type="RefSeq" id="WP_077076683.1">
    <property type="nucleotide sequence ID" value="NZ_LT671858.1"/>
</dbReference>
<dbReference type="STRING" id="1673428.CPM_1802"/>
<dbReference type="Proteomes" id="UP000187822">
    <property type="component" value="Chromosome I"/>
</dbReference>